<reference evidence="1" key="1">
    <citation type="journal article" date="2020" name="Fungal Divers.">
        <title>Resolving the Mortierellaceae phylogeny through synthesis of multi-gene phylogenetics and phylogenomics.</title>
        <authorList>
            <person name="Vandepol N."/>
            <person name="Liber J."/>
            <person name="Desiro A."/>
            <person name="Na H."/>
            <person name="Kennedy M."/>
            <person name="Barry K."/>
            <person name="Grigoriev I.V."/>
            <person name="Miller A.N."/>
            <person name="O'Donnell K."/>
            <person name="Stajich J.E."/>
            <person name="Bonito G."/>
        </authorList>
    </citation>
    <scope>NUCLEOTIDE SEQUENCE</scope>
    <source>
        <strain evidence="1">MES-2147</strain>
    </source>
</reference>
<dbReference type="EMBL" id="JAAAHW010004229">
    <property type="protein sequence ID" value="KAF9976890.1"/>
    <property type="molecule type" value="Genomic_DNA"/>
</dbReference>
<protein>
    <submittedName>
        <fullName evidence="1">Uncharacterized protein</fullName>
    </submittedName>
</protein>
<evidence type="ECO:0000313" key="2">
    <source>
        <dbReference type="Proteomes" id="UP000749646"/>
    </source>
</evidence>
<keyword evidence="2" id="KW-1185">Reference proteome</keyword>
<comment type="caution">
    <text evidence="1">The sequence shown here is derived from an EMBL/GenBank/DDBJ whole genome shotgun (WGS) entry which is preliminary data.</text>
</comment>
<dbReference type="AlphaFoldDB" id="A0A9P6M8A6"/>
<organism evidence="1 2">
    <name type="scientific">Modicella reniformis</name>
    <dbReference type="NCBI Taxonomy" id="1440133"/>
    <lineage>
        <taxon>Eukaryota</taxon>
        <taxon>Fungi</taxon>
        <taxon>Fungi incertae sedis</taxon>
        <taxon>Mucoromycota</taxon>
        <taxon>Mortierellomycotina</taxon>
        <taxon>Mortierellomycetes</taxon>
        <taxon>Mortierellales</taxon>
        <taxon>Mortierellaceae</taxon>
        <taxon>Modicella</taxon>
    </lineage>
</organism>
<accession>A0A9P6M8A6</accession>
<feature type="non-terminal residue" evidence="1">
    <location>
        <position position="174"/>
    </location>
</feature>
<gene>
    <name evidence="1" type="ORF">BGZ65_007637</name>
</gene>
<name>A0A9P6M8A6_9FUNG</name>
<proteinExistence type="predicted"/>
<evidence type="ECO:0000313" key="1">
    <source>
        <dbReference type="EMBL" id="KAF9976890.1"/>
    </source>
</evidence>
<dbReference type="Proteomes" id="UP000749646">
    <property type="component" value="Unassembled WGS sequence"/>
</dbReference>
<dbReference type="OrthoDB" id="10627069at2759"/>
<sequence>MVLQKPLLMTPVLTTKFIANLKGQRGGHYVVHWRIKLLDGFSLPNGLRFSVSVSYDELEELSKKHPHGLDLDLMLEELVAIPPHEMRTTIVLSLSNSRSERRFEYSGLQVDFVEIRPFVAVKEGQTPEPQGEAIRHIVKRATKSKCYPNYAEAPQFWTLEPSETSSDIPITRLA</sequence>